<name>A0ACC2FM43_DALPE</name>
<evidence type="ECO:0000313" key="1">
    <source>
        <dbReference type="EMBL" id="KAJ7992451.1"/>
    </source>
</evidence>
<reference evidence="1" key="1">
    <citation type="submission" date="2021-05" db="EMBL/GenBank/DDBJ databases">
        <authorList>
            <person name="Pan Q."/>
            <person name="Jouanno E."/>
            <person name="Zahm M."/>
            <person name="Klopp C."/>
            <person name="Cabau C."/>
            <person name="Louis A."/>
            <person name="Berthelot C."/>
            <person name="Parey E."/>
            <person name="Roest Crollius H."/>
            <person name="Montfort J."/>
            <person name="Robinson-Rechavi M."/>
            <person name="Bouchez O."/>
            <person name="Lampietro C."/>
            <person name="Lopez Roques C."/>
            <person name="Donnadieu C."/>
            <person name="Postlethwait J."/>
            <person name="Bobe J."/>
            <person name="Dillon D."/>
            <person name="Chandos A."/>
            <person name="von Hippel F."/>
            <person name="Guiguen Y."/>
        </authorList>
    </citation>
    <scope>NUCLEOTIDE SEQUENCE</scope>
    <source>
        <strain evidence="1">YG-Jan2019</strain>
    </source>
</reference>
<keyword evidence="2" id="KW-1185">Reference proteome</keyword>
<comment type="caution">
    <text evidence="1">The sequence shown here is derived from an EMBL/GenBank/DDBJ whole genome shotgun (WGS) entry which is preliminary data.</text>
</comment>
<dbReference type="EMBL" id="CM055752">
    <property type="protein sequence ID" value="KAJ7992451.1"/>
    <property type="molecule type" value="Genomic_DNA"/>
</dbReference>
<sequence length="111" mass="12253">MPRYQTAGSFSEGLQTCHSERQHTRRRGNVRTARSLMPFCHRRGPGDSQGGRRKPGVPVTQLSVSGSGRHGGIVPGYSPAGAGRSGNGRRGRARWRIWSNDEHTARGWFLQ</sequence>
<dbReference type="Proteomes" id="UP001157502">
    <property type="component" value="Chromosome 25"/>
</dbReference>
<accession>A0ACC2FM43</accession>
<evidence type="ECO:0000313" key="2">
    <source>
        <dbReference type="Proteomes" id="UP001157502"/>
    </source>
</evidence>
<protein>
    <submittedName>
        <fullName evidence="1">Uncharacterized protein</fullName>
    </submittedName>
</protein>
<gene>
    <name evidence="1" type="ORF">DPEC_G00278690</name>
</gene>
<organism evidence="1 2">
    <name type="scientific">Dallia pectoralis</name>
    <name type="common">Alaska blackfish</name>
    <dbReference type="NCBI Taxonomy" id="75939"/>
    <lineage>
        <taxon>Eukaryota</taxon>
        <taxon>Metazoa</taxon>
        <taxon>Chordata</taxon>
        <taxon>Craniata</taxon>
        <taxon>Vertebrata</taxon>
        <taxon>Euteleostomi</taxon>
        <taxon>Actinopterygii</taxon>
        <taxon>Neopterygii</taxon>
        <taxon>Teleostei</taxon>
        <taxon>Protacanthopterygii</taxon>
        <taxon>Esociformes</taxon>
        <taxon>Umbridae</taxon>
        <taxon>Dallia</taxon>
    </lineage>
</organism>
<proteinExistence type="predicted"/>